<dbReference type="Proteomes" id="UP000033047">
    <property type="component" value="Unassembled WGS sequence"/>
</dbReference>
<sequence length="580" mass="68277">MSQVKGIPYGISDFKRLRNENFYYVDKTMYLPLIEKMPSYLFLIRPRRFGKSLFLSLMRTYYDILQKDNFEKYFGDLWIGSHPTDQRNRFQVLYFDFSKAGCSQPGTDMMTSFNDYCGLIINQFAHEYASYYDADYKATIENIASAKAKLSYIEIKAKEKGYPLYLIVDEYDNFTNVILSEHGQKMFHDLTHASGFYREYFKQFKGMFDRIFLMGVSPITLDDLSSGYNINWNISTDETFNAMMGFDETDVREMFHYYRQNDMLTGDIDTMIAEMKPWYNNYCFARMALDSDRVFNCDLILYYLHNQVNFHRAPEEMVDKNICINYSKLKKLTGINHKSLHEDSCMNTIKDIVAKGEVLVDLHTSFPAEKVMDIDNFRSLLYYYGLLTMCGTHGKLLKMCIPNNCVREQYFGFLRDYYQQFHTINLSHLKDLIDDFAYDGQWKPFFESIALAYRENSSVRDAMEGERNLQGFLKAYLALASYYLVEPELEMNYGYCDFFLLPDKKRYPDIGHSYILELKYAGRTTTDTELETQAEEGRRQLLQYSKDKIALQLAQDTTLHLILLQFRGWDLVKCEEIASC</sequence>
<evidence type="ECO:0000313" key="3">
    <source>
        <dbReference type="Proteomes" id="UP000033047"/>
    </source>
</evidence>
<evidence type="ECO:0000313" key="2">
    <source>
        <dbReference type="EMBL" id="KKB54655.1"/>
    </source>
</evidence>
<comment type="caution">
    <text evidence="2">The sequence shown here is derived from an EMBL/GenBank/DDBJ whole genome shotgun (WGS) entry which is preliminary data.</text>
</comment>
<proteinExistence type="predicted"/>
<dbReference type="InterPro" id="IPR012547">
    <property type="entry name" value="PDDEXK_9"/>
</dbReference>
<dbReference type="Pfam" id="PF08011">
    <property type="entry name" value="PDDEXK_9"/>
    <property type="match status" value="1"/>
</dbReference>
<protein>
    <recommendedName>
        <fullName evidence="1">AAA-ATPase-like domain-containing protein</fullName>
    </recommendedName>
</protein>
<gene>
    <name evidence="2" type="ORF">HMPREF1535_02777</name>
</gene>
<dbReference type="STRING" id="927665.HMPREF1535_02777"/>
<feature type="domain" description="AAA-ATPase-like" evidence="1">
    <location>
        <begin position="8"/>
        <end position="224"/>
    </location>
</feature>
<dbReference type="HOGENOM" id="CLU_033403_2_0_10"/>
<dbReference type="AlphaFoldDB" id="A0A0F5JAW9"/>
<dbReference type="PANTHER" id="PTHR34825">
    <property type="entry name" value="CONSERVED PROTEIN, WITH A WEAK D-GALACTARATE DEHYDRATASE/ALTRONATE HYDROLASE DOMAIN"/>
    <property type="match status" value="1"/>
</dbReference>
<dbReference type="EMBL" id="AQHV01000013">
    <property type="protein sequence ID" value="KKB54655.1"/>
    <property type="molecule type" value="Genomic_DNA"/>
</dbReference>
<organism evidence="2 3">
    <name type="scientific">Parabacteroides goldsteinii DSM 19448 = WAL 12034</name>
    <dbReference type="NCBI Taxonomy" id="927665"/>
    <lineage>
        <taxon>Bacteria</taxon>
        <taxon>Pseudomonadati</taxon>
        <taxon>Bacteroidota</taxon>
        <taxon>Bacteroidia</taxon>
        <taxon>Bacteroidales</taxon>
        <taxon>Tannerellaceae</taxon>
        <taxon>Parabacteroides</taxon>
    </lineage>
</organism>
<dbReference type="RefSeq" id="WP_046146583.1">
    <property type="nucleotide sequence ID" value="NZ_KQ033913.1"/>
</dbReference>
<evidence type="ECO:0000259" key="1">
    <source>
        <dbReference type="Pfam" id="PF09820"/>
    </source>
</evidence>
<dbReference type="PATRIC" id="fig|927665.4.peg.2849"/>
<dbReference type="InterPro" id="IPR018631">
    <property type="entry name" value="AAA-ATPase-like_dom"/>
</dbReference>
<dbReference type="Pfam" id="PF09820">
    <property type="entry name" value="AAA-ATPase_like"/>
    <property type="match status" value="1"/>
</dbReference>
<accession>A0A0F5JAW9</accession>
<dbReference type="PANTHER" id="PTHR34825:SF2">
    <property type="entry name" value="AAA-ATPASE-LIKE DOMAIN-CONTAINING PROTEIN"/>
    <property type="match status" value="1"/>
</dbReference>
<reference evidence="2 3" key="1">
    <citation type="submission" date="2013-04" db="EMBL/GenBank/DDBJ databases">
        <title>The Genome Sequence of Parabacteroides goldsteinii DSM 19448.</title>
        <authorList>
            <consortium name="The Broad Institute Genomics Platform"/>
            <person name="Earl A."/>
            <person name="Ward D."/>
            <person name="Feldgarden M."/>
            <person name="Gevers D."/>
            <person name="Martens E."/>
            <person name="Sakamoto M."/>
            <person name="Benno Y."/>
            <person name="Song Y."/>
            <person name="Liu C."/>
            <person name="Lee J."/>
            <person name="Bolanos M."/>
            <person name="Vaisanen M.L."/>
            <person name="Finegold S.M."/>
            <person name="Walker B."/>
            <person name="Young S."/>
            <person name="Zeng Q."/>
            <person name="Gargeya S."/>
            <person name="Fitzgerald M."/>
            <person name="Haas B."/>
            <person name="Abouelleil A."/>
            <person name="Allen A.W."/>
            <person name="Alvarado L."/>
            <person name="Arachchi H.M."/>
            <person name="Berlin A.M."/>
            <person name="Chapman S.B."/>
            <person name="Gainer-Dewar J."/>
            <person name="Goldberg J."/>
            <person name="Griggs A."/>
            <person name="Gujja S."/>
            <person name="Hansen M."/>
            <person name="Howarth C."/>
            <person name="Imamovic A."/>
            <person name="Ireland A."/>
            <person name="Larimer J."/>
            <person name="McCowan C."/>
            <person name="Murphy C."/>
            <person name="Pearson M."/>
            <person name="Poon T.W."/>
            <person name="Priest M."/>
            <person name="Roberts A."/>
            <person name="Saif S."/>
            <person name="Shea T."/>
            <person name="Sisk P."/>
            <person name="Sykes S."/>
            <person name="Wortman J."/>
            <person name="Nusbaum C."/>
            <person name="Birren B."/>
        </authorList>
    </citation>
    <scope>NUCLEOTIDE SEQUENCE [LARGE SCALE GENOMIC DNA]</scope>
    <source>
        <strain evidence="2 3">DSM 19448</strain>
    </source>
</reference>
<name>A0A0F5JAW9_9BACT</name>